<evidence type="ECO:0000313" key="18">
    <source>
        <dbReference type="Proteomes" id="UP000275281"/>
    </source>
</evidence>
<keyword evidence="18" id="KW-1185">Reference proteome</keyword>
<evidence type="ECO:0000256" key="5">
    <source>
        <dbReference type="ARBA" id="ARBA00022553"/>
    </source>
</evidence>
<name>A0A3N5Y0F1_9ALTE</name>
<feature type="domain" description="HAMP" evidence="16">
    <location>
        <begin position="182"/>
        <end position="236"/>
    </location>
</feature>
<organism evidence="17 18">
    <name type="scientific">Alteromonas sediminis</name>
    <dbReference type="NCBI Taxonomy" id="2259342"/>
    <lineage>
        <taxon>Bacteria</taxon>
        <taxon>Pseudomonadati</taxon>
        <taxon>Pseudomonadota</taxon>
        <taxon>Gammaproteobacteria</taxon>
        <taxon>Alteromonadales</taxon>
        <taxon>Alteromonadaceae</taxon>
        <taxon>Alteromonas/Salinimonas group</taxon>
        <taxon>Alteromonas</taxon>
    </lineage>
</organism>
<keyword evidence="4" id="KW-1003">Cell membrane</keyword>
<protein>
    <recommendedName>
        <fullName evidence="3">histidine kinase</fullName>
        <ecNumber evidence="3">2.7.13.3</ecNumber>
    </recommendedName>
</protein>
<evidence type="ECO:0000256" key="14">
    <source>
        <dbReference type="SAM" id="Phobius"/>
    </source>
</evidence>
<dbReference type="InterPro" id="IPR003661">
    <property type="entry name" value="HisK_dim/P_dom"/>
</dbReference>
<dbReference type="PANTHER" id="PTHR45528">
    <property type="entry name" value="SENSOR HISTIDINE KINASE CPXA"/>
    <property type="match status" value="1"/>
</dbReference>
<evidence type="ECO:0000256" key="11">
    <source>
        <dbReference type="ARBA" id="ARBA00022989"/>
    </source>
</evidence>
<dbReference type="SMART" id="SM00387">
    <property type="entry name" value="HATPase_c"/>
    <property type="match status" value="1"/>
</dbReference>
<reference evidence="17 18" key="1">
    <citation type="submission" date="2018-11" db="EMBL/GenBank/DDBJ databases">
        <authorList>
            <person name="Ye M.-Q."/>
            <person name="Du Z.-J."/>
        </authorList>
    </citation>
    <scope>NUCLEOTIDE SEQUENCE [LARGE SCALE GENOMIC DNA]</scope>
    <source>
        <strain evidence="17 18">U0105</strain>
    </source>
</reference>
<keyword evidence="11 14" id="KW-1133">Transmembrane helix</keyword>
<dbReference type="InterPro" id="IPR003660">
    <property type="entry name" value="HAMP_dom"/>
</dbReference>
<feature type="domain" description="Histidine kinase" evidence="15">
    <location>
        <begin position="244"/>
        <end position="460"/>
    </location>
</feature>
<dbReference type="CDD" id="cd00082">
    <property type="entry name" value="HisKA"/>
    <property type="match status" value="1"/>
</dbReference>
<evidence type="ECO:0000256" key="12">
    <source>
        <dbReference type="ARBA" id="ARBA00023012"/>
    </source>
</evidence>
<dbReference type="PROSITE" id="PS50885">
    <property type="entry name" value="HAMP"/>
    <property type="match status" value="1"/>
</dbReference>
<dbReference type="SMART" id="SM00388">
    <property type="entry name" value="HisKA"/>
    <property type="match status" value="1"/>
</dbReference>
<dbReference type="PANTHER" id="PTHR45528:SF1">
    <property type="entry name" value="SENSOR HISTIDINE KINASE CPXA"/>
    <property type="match status" value="1"/>
</dbReference>
<dbReference type="PRINTS" id="PR00344">
    <property type="entry name" value="BCTRLSENSOR"/>
</dbReference>
<keyword evidence="13 14" id="KW-0472">Membrane</keyword>
<dbReference type="Pfam" id="PF00512">
    <property type="entry name" value="HisKA"/>
    <property type="match status" value="1"/>
</dbReference>
<evidence type="ECO:0000259" key="15">
    <source>
        <dbReference type="PROSITE" id="PS50109"/>
    </source>
</evidence>
<dbReference type="InterPro" id="IPR005467">
    <property type="entry name" value="His_kinase_dom"/>
</dbReference>
<dbReference type="PROSITE" id="PS50109">
    <property type="entry name" value="HIS_KIN"/>
    <property type="match status" value="1"/>
</dbReference>
<dbReference type="SUPFAM" id="SSF47384">
    <property type="entry name" value="Homodimeric domain of signal transducing histidine kinase"/>
    <property type="match status" value="1"/>
</dbReference>
<evidence type="ECO:0000256" key="2">
    <source>
        <dbReference type="ARBA" id="ARBA00004651"/>
    </source>
</evidence>
<dbReference type="Pfam" id="PF00672">
    <property type="entry name" value="HAMP"/>
    <property type="match status" value="1"/>
</dbReference>
<keyword evidence="9" id="KW-0418">Kinase</keyword>
<dbReference type="SMART" id="SM00304">
    <property type="entry name" value="HAMP"/>
    <property type="match status" value="1"/>
</dbReference>
<comment type="catalytic activity">
    <reaction evidence="1">
        <text>ATP + protein L-histidine = ADP + protein N-phospho-L-histidine.</text>
        <dbReference type="EC" id="2.7.13.3"/>
    </reaction>
</comment>
<dbReference type="InterPro" id="IPR036097">
    <property type="entry name" value="HisK_dim/P_sf"/>
</dbReference>
<dbReference type="Gene3D" id="1.10.287.130">
    <property type="match status" value="1"/>
</dbReference>
<keyword evidence="8" id="KW-0547">Nucleotide-binding</keyword>
<dbReference type="SUPFAM" id="SSF158472">
    <property type="entry name" value="HAMP domain-like"/>
    <property type="match status" value="1"/>
</dbReference>
<dbReference type="GO" id="GO:0005886">
    <property type="term" value="C:plasma membrane"/>
    <property type="evidence" value="ECO:0007669"/>
    <property type="project" value="UniProtKB-SubCell"/>
</dbReference>
<dbReference type="Gene3D" id="3.30.565.10">
    <property type="entry name" value="Histidine kinase-like ATPase, C-terminal domain"/>
    <property type="match status" value="1"/>
</dbReference>
<dbReference type="InterPro" id="IPR050398">
    <property type="entry name" value="HssS/ArlS-like"/>
</dbReference>
<keyword evidence="10" id="KW-0067">ATP-binding</keyword>
<keyword evidence="7 14" id="KW-0812">Transmembrane</keyword>
<dbReference type="InterPro" id="IPR004358">
    <property type="entry name" value="Sig_transdc_His_kin-like_C"/>
</dbReference>
<accession>A0A3N5Y0F1</accession>
<evidence type="ECO:0000256" key="9">
    <source>
        <dbReference type="ARBA" id="ARBA00022777"/>
    </source>
</evidence>
<feature type="transmembrane region" description="Helical" evidence="14">
    <location>
        <begin position="163"/>
        <end position="185"/>
    </location>
</feature>
<evidence type="ECO:0000256" key="10">
    <source>
        <dbReference type="ARBA" id="ARBA00022840"/>
    </source>
</evidence>
<sequence>MSIISRVRHSVGLRLLIGFWATLLAAILCIWLVAQWQKSDVEIARVDSQDIRLLDAAKQRTLRAFNRVGTIEGIKDLLANSRKGRVVLYDVGKQRVLSPPSRFKRRLDRDVNELIEQSTPIKISRPPYQLIGPVPLQLAGKDFLLFVQRPGKEGLSSYPNAPYFIILVLLIMSVLFSVFFTRSIVTPIRELYKTSQQLANGDWRARVSEKQCKKDEIGQLATGFNTMADKLAQNWQGQQRLLADVSHELRSPLTRLNMAVALAEQAAKDNAVIKTALLRIEQETAVMEEMIGKVLTLSRAEAAMAKKEDLSLLELLEPVLSNAEFEASQLNKSFTVSAIPNITVHVQRDAVQSGIENVIRNAIRHAKGRIDVQLSEVANEHQPCWCVTVTDDGSGLAEDDLQHIFSPFYRAERARDRKSGGVGLGLAIAKAVVTAHHGNIEATNHSDGGLKVSLSFSKRS</sequence>
<evidence type="ECO:0000256" key="3">
    <source>
        <dbReference type="ARBA" id="ARBA00012438"/>
    </source>
</evidence>
<evidence type="ECO:0000256" key="8">
    <source>
        <dbReference type="ARBA" id="ARBA00022741"/>
    </source>
</evidence>
<evidence type="ECO:0000256" key="7">
    <source>
        <dbReference type="ARBA" id="ARBA00022692"/>
    </source>
</evidence>
<dbReference type="GO" id="GO:0000155">
    <property type="term" value="F:phosphorelay sensor kinase activity"/>
    <property type="evidence" value="ECO:0007669"/>
    <property type="project" value="InterPro"/>
</dbReference>
<dbReference type="Gene3D" id="6.10.340.10">
    <property type="match status" value="1"/>
</dbReference>
<evidence type="ECO:0000259" key="16">
    <source>
        <dbReference type="PROSITE" id="PS50885"/>
    </source>
</evidence>
<dbReference type="InterPro" id="IPR036890">
    <property type="entry name" value="HATPase_C_sf"/>
</dbReference>
<proteinExistence type="predicted"/>
<evidence type="ECO:0000256" key="13">
    <source>
        <dbReference type="ARBA" id="ARBA00023136"/>
    </source>
</evidence>
<evidence type="ECO:0000256" key="1">
    <source>
        <dbReference type="ARBA" id="ARBA00000085"/>
    </source>
</evidence>
<evidence type="ECO:0000256" key="4">
    <source>
        <dbReference type="ARBA" id="ARBA00022475"/>
    </source>
</evidence>
<dbReference type="GO" id="GO:0005524">
    <property type="term" value="F:ATP binding"/>
    <property type="evidence" value="ECO:0007669"/>
    <property type="project" value="UniProtKB-KW"/>
</dbReference>
<dbReference type="EC" id="2.7.13.3" evidence="3"/>
<comment type="subcellular location">
    <subcellularLocation>
        <location evidence="2">Cell membrane</location>
        <topology evidence="2">Multi-pass membrane protein</topology>
    </subcellularLocation>
</comment>
<dbReference type="CDD" id="cd06225">
    <property type="entry name" value="HAMP"/>
    <property type="match status" value="1"/>
</dbReference>
<evidence type="ECO:0000256" key="6">
    <source>
        <dbReference type="ARBA" id="ARBA00022679"/>
    </source>
</evidence>
<keyword evidence="12" id="KW-0902">Two-component regulatory system</keyword>
<dbReference type="InterPro" id="IPR003594">
    <property type="entry name" value="HATPase_dom"/>
</dbReference>
<dbReference type="OrthoDB" id="9804645at2"/>
<keyword evidence="6" id="KW-0808">Transferase</keyword>
<dbReference type="Proteomes" id="UP000275281">
    <property type="component" value="Unassembled WGS sequence"/>
</dbReference>
<gene>
    <name evidence="17" type="ORF">DRW07_09665</name>
</gene>
<dbReference type="EMBL" id="RPOK01000003">
    <property type="protein sequence ID" value="RPJ66353.1"/>
    <property type="molecule type" value="Genomic_DNA"/>
</dbReference>
<dbReference type="SUPFAM" id="SSF55874">
    <property type="entry name" value="ATPase domain of HSP90 chaperone/DNA topoisomerase II/histidine kinase"/>
    <property type="match status" value="1"/>
</dbReference>
<dbReference type="AlphaFoldDB" id="A0A3N5Y0F1"/>
<dbReference type="RefSeq" id="WP_124027712.1">
    <property type="nucleotide sequence ID" value="NZ_JBHRSN010000006.1"/>
</dbReference>
<dbReference type="Pfam" id="PF02518">
    <property type="entry name" value="HATPase_c"/>
    <property type="match status" value="1"/>
</dbReference>
<feature type="transmembrane region" description="Helical" evidence="14">
    <location>
        <begin position="12"/>
        <end position="34"/>
    </location>
</feature>
<keyword evidence="5" id="KW-0597">Phosphoprotein</keyword>
<evidence type="ECO:0000313" key="17">
    <source>
        <dbReference type="EMBL" id="RPJ66353.1"/>
    </source>
</evidence>
<comment type="caution">
    <text evidence="17">The sequence shown here is derived from an EMBL/GenBank/DDBJ whole genome shotgun (WGS) entry which is preliminary data.</text>
</comment>